<keyword evidence="1" id="KW-0472">Membrane</keyword>
<feature type="transmembrane region" description="Helical" evidence="1">
    <location>
        <begin position="240"/>
        <end position="259"/>
    </location>
</feature>
<keyword evidence="1" id="KW-0812">Transmembrane</keyword>
<dbReference type="InterPro" id="IPR044878">
    <property type="entry name" value="UbiA_sf"/>
</dbReference>
<reference evidence="3" key="1">
    <citation type="submission" date="2016-01" db="EMBL/GenBank/DDBJ databases">
        <authorList>
            <person name="Mitreva M."/>
            <person name="Pepin K.H."/>
            <person name="Mihindukulasuriya K.A."/>
            <person name="Fulton R."/>
            <person name="Fronick C."/>
            <person name="O'Laughlin M."/>
            <person name="Miner T."/>
            <person name="Herter B."/>
            <person name="Rosa B.A."/>
            <person name="Cordes M."/>
            <person name="Tomlinson C."/>
            <person name="Wollam A."/>
            <person name="Palsikar V.B."/>
            <person name="Mardis E.R."/>
            <person name="Wilson R.K."/>
        </authorList>
    </citation>
    <scope>NUCLEOTIDE SEQUENCE [LARGE SCALE GENOMIC DNA]</scope>
    <source>
        <strain evidence="3">DNF00896</strain>
    </source>
</reference>
<accession>A0A133ZUS4</accession>
<dbReference type="Proteomes" id="UP000070394">
    <property type="component" value="Unassembled WGS sequence"/>
</dbReference>
<dbReference type="Gene3D" id="1.10.357.140">
    <property type="entry name" value="UbiA prenyltransferase"/>
    <property type="match status" value="1"/>
</dbReference>
<proteinExistence type="predicted"/>
<dbReference type="AlphaFoldDB" id="A0A133ZUS4"/>
<evidence type="ECO:0008006" key="4">
    <source>
        <dbReference type="Google" id="ProtNLM"/>
    </source>
</evidence>
<dbReference type="RefSeq" id="WP_060930870.1">
    <property type="nucleotide sequence ID" value="NZ_KQ959797.1"/>
</dbReference>
<keyword evidence="3" id="KW-1185">Reference proteome</keyword>
<feature type="transmembrane region" description="Helical" evidence="1">
    <location>
        <begin position="265"/>
        <end position="282"/>
    </location>
</feature>
<feature type="transmembrane region" description="Helical" evidence="1">
    <location>
        <begin position="21"/>
        <end position="41"/>
    </location>
</feature>
<gene>
    <name evidence="2" type="ORF">HMPREF1866_01002</name>
</gene>
<organism evidence="2 3">
    <name type="scientific">Lachnoanaerobaculum saburreum</name>
    <dbReference type="NCBI Taxonomy" id="467210"/>
    <lineage>
        <taxon>Bacteria</taxon>
        <taxon>Bacillati</taxon>
        <taxon>Bacillota</taxon>
        <taxon>Clostridia</taxon>
        <taxon>Lachnospirales</taxon>
        <taxon>Lachnospiraceae</taxon>
        <taxon>Lachnoanaerobaculum</taxon>
    </lineage>
</organism>
<feature type="transmembrane region" description="Helical" evidence="1">
    <location>
        <begin position="302"/>
        <end position="318"/>
    </location>
</feature>
<feature type="transmembrane region" description="Helical" evidence="1">
    <location>
        <begin position="61"/>
        <end position="84"/>
    </location>
</feature>
<keyword evidence="1" id="KW-1133">Transmembrane helix</keyword>
<feature type="transmembrane region" description="Helical" evidence="1">
    <location>
        <begin position="167"/>
        <end position="188"/>
    </location>
</feature>
<feature type="transmembrane region" description="Helical" evidence="1">
    <location>
        <begin position="138"/>
        <end position="155"/>
    </location>
</feature>
<dbReference type="OrthoDB" id="7594477at2"/>
<dbReference type="STRING" id="467210.HMPREF1866_01002"/>
<evidence type="ECO:0000313" key="3">
    <source>
        <dbReference type="Proteomes" id="UP000070394"/>
    </source>
</evidence>
<dbReference type="EMBL" id="LSDA01000037">
    <property type="protein sequence ID" value="KXB59186.1"/>
    <property type="molecule type" value="Genomic_DNA"/>
</dbReference>
<dbReference type="PATRIC" id="fig|467210.3.peg.991"/>
<name>A0A133ZUS4_9FIRM</name>
<sequence length="321" mass="37885">MEVIKRLRIYFKEMYPIIPRLCLGYIVFLEIYFMVLLNHGVSGKRLLEFSKIEGQPDFISYFKQHDVCGILIGGFTVFSFLLWLRIADDFKDYELDCRLFATRPLPSGRVHKKDLRIFAAILIGVTILINILFMRNFIFCLILYTYGSLMAVWFFQKHKIAKSLPLALVTHNPVQIILNIYVISYAIMKYKLPVFDITNLMAVMTLYFPALIWEISRKIRAPKEETEYVTYSKLFGYKKCIDFVFVLTWLDIFTNIVLVWNLNKISVAALLINTLWCSVKFIEYKKDPTKYRIVDKVERYTYIQECMMIATIVIYLIFGKI</sequence>
<feature type="transmembrane region" description="Helical" evidence="1">
    <location>
        <begin position="115"/>
        <end position="132"/>
    </location>
</feature>
<protein>
    <recommendedName>
        <fullName evidence="4">Prenyltransferase, UbiA family</fullName>
    </recommendedName>
</protein>
<feature type="transmembrane region" description="Helical" evidence="1">
    <location>
        <begin position="194"/>
        <end position="213"/>
    </location>
</feature>
<evidence type="ECO:0000256" key="1">
    <source>
        <dbReference type="SAM" id="Phobius"/>
    </source>
</evidence>
<evidence type="ECO:0000313" key="2">
    <source>
        <dbReference type="EMBL" id="KXB59186.1"/>
    </source>
</evidence>
<comment type="caution">
    <text evidence="2">The sequence shown here is derived from an EMBL/GenBank/DDBJ whole genome shotgun (WGS) entry which is preliminary data.</text>
</comment>